<gene>
    <name evidence="2" type="ORF">HYPBUDRAFT_155236</name>
</gene>
<dbReference type="RefSeq" id="XP_020079385.1">
    <property type="nucleotide sequence ID" value="XM_020222092.1"/>
</dbReference>
<dbReference type="InterPro" id="IPR011993">
    <property type="entry name" value="PH-like_dom_sf"/>
</dbReference>
<evidence type="ECO:0000259" key="1">
    <source>
        <dbReference type="Pfam" id="PF16457"/>
    </source>
</evidence>
<feature type="domain" description="PH" evidence="1">
    <location>
        <begin position="449"/>
        <end position="592"/>
    </location>
</feature>
<dbReference type="OrthoDB" id="28413at2759"/>
<protein>
    <recommendedName>
        <fullName evidence="1">PH domain-containing protein</fullName>
    </recommendedName>
</protein>
<evidence type="ECO:0000313" key="2">
    <source>
        <dbReference type="EMBL" id="ODV70318.1"/>
    </source>
</evidence>
<dbReference type="InterPro" id="IPR001849">
    <property type="entry name" value="PH_domain"/>
</dbReference>
<dbReference type="STRING" id="984485.A0A1E4RSW1"/>
<dbReference type="AlphaFoldDB" id="A0A1E4RSW1"/>
<proteinExistence type="predicted"/>
<dbReference type="GeneID" id="30996641"/>
<name>A0A1E4RSW1_9ASCO</name>
<keyword evidence="3" id="KW-1185">Reference proteome</keyword>
<dbReference type="Pfam" id="PF16457">
    <property type="entry name" value="PH_12"/>
    <property type="match status" value="1"/>
</dbReference>
<reference evidence="3" key="1">
    <citation type="submission" date="2016-05" db="EMBL/GenBank/DDBJ databases">
        <title>Comparative genomics of biotechnologically important yeasts.</title>
        <authorList>
            <consortium name="DOE Joint Genome Institute"/>
            <person name="Riley R."/>
            <person name="Haridas S."/>
            <person name="Wolfe K.H."/>
            <person name="Lopes M.R."/>
            <person name="Hittinger C.T."/>
            <person name="Goker M."/>
            <person name="Salamov A."/>
            <person name="Wisecaver J."/>
            <person name="Long T.M."/>
            <person name="Aerts A.L."/>
            <person name="Barry K."/>
            <person name="Choi C."/>
            <person name="Clum A."/>
            <person name="Coughlan A.Y."/>
            <person name="Deshpande S."/>
            <person name="Douglass A.P."/>
            <person name="Hanson S.J."/>
            <person name="Klenk H.-P."/>
            <person name="Labutti K."/>
            <person name="Lapidus A."/>
            <person name="Lindquist E."/>
            <person name="Lipzen A."/>
            <person name="Meier-Kolthoff J.P."/>
            <person name="Ohm R.A."/>
            <person name="Otillar R.P."/>
            <person name="Pangilinan J."/>
            <person name="Peng Y."/>
            <person name="Rokas A."/>
            <person name="Rosa C.A."/>
            <person name="Scheuner C."/>
            <person name="Sibirny A.A."/>
            <person name="Slot J.C."/>
            <person name="Stielow J.B."/>
            <person name="Sun H."/>
            <person name="Kurtzman C.P."/>
            <person name="Blackwell M."/>
            <person name="Grigoriev I.V."/>
            <person name="Jeffries T.W."/>
        </authorList>
    </citation>
    <scope>NUCLEOTIDE SEQUENCE [LARGE SCALE GENOMIC DNA]</scope>
    <source>
        <strain evidence="3">NRRL Y-1933</strain>
    </source>
</reference>
<sequence>MSNPSRIINEKLLELSPKNNSINKAKLDSITALNYGASLKNGILGKDKQEKVNSIVVLAKLLEYVIGSEAVSNDFTNILDYTCFRALFSVVSLNLAIETYRAILKIASVTISGSIFKSKDDSIDKYTPIYDSLIHCMDVIDIITQKLYLTDNKIIFFSIKLVTDLINKSLKFNYNSIILLAARLKHVNFFATVGNLIETDDQPLLDAIHNLKIAYYNLNEYLNDTTFDLSIQSHQLMLNNLYINLETSLNEYGTPATTDEFIKAGFTNNPKKFIIENFTILLAMNLEIFLKDPNITFKKKFHEELMMSDHSRTFPLCLFIEKVTDLWIKIFHNHESFPNIYLSILSWELMIYYTMNNCLILWQETKAQLDSNDVDGILHLLESYTINLEFDLANSNKPIEEILDITSSHDSEDMRRDQILNLKLKHQNFWTNRFIEFDHHLASEVMDFVCEQRVIQLLKGSWVYTENHGEYLLKNKDKKSNFKYYFILLSPNRKSVYFKEFVEKPLINPSFEEMETQSINLSDIHQFKSSKIGDHVGEEDKKKNNKLITVRGTISYEKIVLVGENNKKLLSFYTDTQVNKYVWLDGLKMLKGMIHEGQLSEDTEKQLDCLIDIRRNTQLLSLESKSMGGELNAVNLDKDSEDDDEYYDLAELIELGTDNYHYR</sequence>
<organism evidence="2 3">
    <name type="scientific">Hyphopichia burtonii NRRL Y-1933</name>
    <dbReference type="NCBI Taxonomy" id="984485"/>
    <lineage>
        <taxon>Eukaryota</taxon>
        <taxon>Fungi</taxon>
        <taxon>Dikarya</taxon>
        <taxon>Ascomycota</taxon>
        <taxon>Saccharomycotina</taxon>
        <taxon>Pichiomycetes</taxon>
        <taxon>Debaryomycetaceae</taxon>
        <taxon>Hyphopichia</taxon>
    </lineage>
</organism>
<dbReference type="Gene3D" id="2.30.29.30">
    <property type="entry name" value="Pleckstrin-homology domain (PH domain)/Phosphotyrosine-binding domain (PTB)"/>
    <property type="match status" value="1"/>
</dbReference>
<accession>A0A1E4RSW1</accession>
<evidence type="ECO:0000313" key="3">
    <source>
        <dbReference type="Proteomes" id="UP000095085"/>
    </source>
</evidence>
<dbReference type="EMBL" id="KV454538">
    <property type="protein sequence ID" value="ODV70318.1"/>
    <property type="molecule type" value="Genomic_DNA"/>
</dbReference>
<dbReference type="Proteomes" id="UP000095085">
    <property type="component" value="Unassembled WGS sequence"/>
</dbReference>